<proteinExistence type="predicted"/>
<dbReference type="EMBL" id="UGMA01000005">
    <property type="protein sequence ID" value="STU87006.1"/>
    <property type="molecule type" value="Genomic_DNA"/>
</dbReference>
<sequence length="56" mass="5691">MAPFFIGSALAEERKVDPMAAGLLAVAAFMTVTPYSVGEAYAVAPTGWAGRTSSPG</sequence>
<organism evidence="1 2">
    <name type="scientific">Klebsiella pneumoniae subsp. pneumoniae</name>
    <dbReference type="NCBI Taxonomy" id="72407"/>
    <lineage>
        <taxon>Bacteria</taxon>
        <taxon>Pseudomonadati</taxon>
        <taxon>Pseudomonadota</taxon>
        <taxon>Gammaproteobacteria</taxon>
        <taxon>Enterobacterales</taxon>
        <taxon>Enterobacteriaceae</taxon>
        <taxon>Klebsiella/Raoultella group</taxon>
        <taxon>Klebsiella</taxon>
        <taxon>Klebsiella pneumoniae complex</taxon>
    </lineage>
</organism>
<dbReference type="AlphaFoldDB" id="A0A377ZYI6"/>
<gene>
    <name evidence="1" type="primary">chbC_2</name>
    <name evidence="1" type="ORF">NCTC9504_03948</name>
</gene>
<accession>A0A377ZYI6</accession>
<evidence type="ECO:0000313" key="2">
    <source>
        <dbReference type="Proteomes" id="UP000254020"/>
    </source>
</evidence>
<reference evidence="1 2" key="1">
    <citation type="submission" date="2018-06" db="EMBL/GenBank/DDBJ databases">
        <authorList>
            <consortium name="Pathogen Informatics"/>
            <person name="Doyle S."/>
        </authorList>
    </citation>
    <scope>NUCLEOTIDE SEQUENCE [LARGE SCALE GENOMIC DNA]</scope>
    <source>
        <strain evidence="1 2">NCTC9504</strain>
    </source>
</reference>
<name>A0A377ZYI6_KLEPN</name>
<evidence type="ECO:0000313" key="1">
    <source>
        <dbReference type="EMBL" id="STU87006.1"/>
    </source>
</evidence>
<dbReference type="Proteomes" id="UP000254020">
    <property type="component" value="Unassembled WGS sequence"/>
</dbReference>
<protein>
    <submittedName>
        <fullName evidence="1">PTS system chitobiose-specific transporter subunit IIC</fullName>
    </submittedName>
</protein>